<protein>
    <submittedName>
        <fullName evidence="2">Uncharacterized protein</fullName>
    </submittedName>
</protein>
<sequence length="259" mass="27927">MFLDSVKKSIPFTIYLTVLLTLSYSVRRKISAPVTIIAVFALSLGLTAAVFIGGRDISGIPPNQTVTDPKTLGEPGLMLSEGPITMVLLESPAKADGARVVAIPGQPLLYQAVPRGPGNTILPLPAASFSNEAPYFLKSIILDFSLVADNYETLVNQGILHFILYAAAVILLLSSLRFLFEMSVWPLANLFLGALVFRGIVAFETALNSREVRELLTGFTRDRIPSFALGPSILAVFALLIILYTILVHIARGKKADNG</sequence>
<keyword evidence="3" id="KW-1185">Reference proteome</keyword>
<feature type="transmembrane region" description="Helical" evidence="1">
    <location>
        <begin position="12"/>
        <end position="27"/>
    </location>
</feature>
<feature type="transmembrane region" description="Helical" evidence="1">
    <location>
        <begin position="187"/>
        <end position="207"/>
    </location>
</feature>
<keyword evidence="1" id="KW-0472">Membrane</keyword>
<accession>A0A7T8BB55</accession>
<proteinExistence type="predicted"/>
<dbReference type="AlphaFoldDB" id="A0A7T8BB55"/>
<organism evidence="2 3">
    <name type="scientific">Breznakiella homolactica</name>
    <dbReference type="NCBI Taxonomy" id="2798577"/>
    <lineage>
        <taxon>Bacteria</taxon>
        <taxon>Pseudomonadati</taxon>
        <taxon>Spirochaetota</taxon>
        <taxon>Spirochaetia</taxon>
        <taxon>Spirochaetales</taxon>
        <taxon>Breznakiellaceae</taxon>
        <taxon>Breznakiella</taxon>
    </lineage>
</organism>
<feature type="transmembrane region" description="Helical" evidence="1">
    <location>
        <begin position="34"/>
        <end position="54"/>
    </location>
</feature>
<dbReference type="Proteomes" id="UP000595917">
    <property type="component" value="Chromosome"/>
</dbReference>
<name>A0A7T8BB55_9SPIR</name>
<dbReference type="KEGG" id="bhc:JFL75_01815"/>
<evidence type="ECO:0000313" key="3">
    <source>
        <dbReference type="Proteomes" id="UP000595917"/>
    </source>
</evidence>
<feature type="transmembrane region" description="Helical" evidence="1">
    <location>
        <begin position="227"/>
        <end position="251"/>
    </location>
</feature>
<feature type="transmembrane region" description="Helical" evidence="1">
    <location>
        <begin position="159"/>
        <end position="180"/>
    </location>
</feature>
<dbReference type="RefSeq" id="WP_215626983.1">
    <property type="nucleotide sequence ID" value="NZ_CP067089.2"/>
</dbReference>
<keyword evidence="1" id="KW-1133">Transmembrane helix</keyword>
<keyword evidence="1" id="KW-0812">Transmembrane</keyword>
<gene>
    <name evidence="2" type="ORF">JFL75_01815</name>
</gene>
<evidence type="ECO:0000313" key="2">
    <source>
        <dbReference type="EMBL" id="QQO09680.1"/>
    </source>
</evidence>
<dbReference type="EMBL" id="CP067089">
    <property type="protein sequence ID" value="QQO09680.1"/>
    <property type="molecule type" value="Genomic_DNA"/>
</dbReference>
<evidence type="ECO:0000256" key="1">
    <source>
        <dbReference type="SAM" id="Phobius"/>
    </source>
</evidence>
<reference evidence="2" key="1">
    <citation type="submission" date="2021-01" db="EMBL/GenBank/DDBJ databases">
        <title>Description of Breznakiella homolactica.</title>
        <authorList>
            <person name="Song Y."/>
            <person name="Brune A."/>
        </authorList>
    </citation>
    <scope>NUCLEOTIDE SEQUENCE</scope>
    <source>
        <strain evidence="2">RmG30</strain>
    </source>
</reference>